<proteinExistence type="predicted"/>
<comment type="caution">
    <text evidence="1">The sequence shown here is derived from an EMBL/GenBank/DDBJ whole genome shotgun (WGS) entry which is preliminary data.</text>
</comment>
<evidence type="ECO:0000313" key="2">
    <source>
        <dbReference type="Proteomes" id="UP000026941"/>
    </source>
</evidence>
<organism evidence="1 2">
    <name type="scientific">Rhizobium rhizogenes NBRC 13257</name>
    <dbReference type="NCBI Taxonomy" id="1220581"/>
    <lineage>
        <taxon>Bacteria</taxon>
        <taxon>Pseudomonadati</taxon>
        <taxon>Pseudomonadota</taxon>
        <taxon>Alphaproteobacteria</taxon>
        <taxon>Hyphomicrobiales</taxon>
        <taxon>Rhizobiaceae</taxon>
        <taxon>Rhizobium/Agrobacterium group</taxon>
        <taxon>Rhizobium</taxon>
    </lineage>
</organism>
<accession>A0AA87U4Y8</accession>
<gene>
    <name evidence="1" type="ORF">RRH01S_07_01570</name>
</gene>
<dbReference type="Gene3D" id="3.90.1150.10">
    <property type="entry name" value="Aspartate Aminotransferase, domain 1"/>
    <property type="match status" value="1"/>
</dbReference>
<dbReference type="AlphaFoldDB" id="A0AA87U4Y8"/>
<name>A0AA87U4Y8_RHIRH</name>
<dbReference type="GeneID" id="86849373"/>
<dbReference type="EMBL" id="BAYX01000007">
    <property type="protein sequence ID" value="GAJ93957.1"/>
    <property type="molecule type" value="Genomic_DNA"/>
</dbReference>
<dbReference type="Proteomes" id="UP000026941">
    <property type="component" value="Unassembled WGS sequence"/>
</dbReference>
<dbReference type="InterPro" id="IPR015422">
    <property type="entry name" value="PyrdxlP-dep_Trfase_small"/>
</dbReference>
<reference evidence="1 2" key="1">
    <citation type="submission" date="2014-05" db="EMBL/GenBank/DDBJ databases">
        <title>Whole genome shotgun sequence of Rhizobium rhizogenes NBRC 13257.</title>
        <authorList>
            <person name="Katano-Makiyama Y."/>
            <person name="Hosoyama A."/>
            <person name="Hashimoto M."/>
            <person name="Hosoyama Y."/>
            <person name="Noguchi M."/>
            <person name="Tsuchikane K."/>
            <person name="Kimura A."/>
            <person name="Ohji S."/>
            <person name="Ichikawa N."/>
            <person name="Yamazoe A."/>
            <person name="Fujita N."/>
        </authorList>
    </citation>
    <scope>NUCLEOTIDE SEQUENCE [LARGE SCALE GENOMIC DNA]</scope>
    <source>
        <strain evidence="1 2">NBRC 13257</strain>
    </source>
</reference>
<sequence length="59" mass="6807">MGEPGIGLRDGHMFTPRLIKRLGLSMETSAIRFSLVHYGKLEEIARFEKVHTEVMARHR</sequence>
<dbReference type="RefSeq" id="WP_034517681.1">
    <property type="nucleotide sequence ID" value="NZ_BAYX01000007.1"/>
</dbReference>
<protein>
    <submittedName>
        <fullName evidence="1">Uncharacterized protein</fullName>
    </submittedName>
</protein>
<evidence type="ECO:0000313" key="1">
    <source>
        <dbReference type="EMBL" id="GAJ93957.1"/>
    </source>
</evidence>